<proteinExistence type="predicted"/>
<keyword evidence="3" id="KW-1185">Reference proteome</keyword>
<accession>A0AA88JJQ1</accession>
<comment type="caution">
    <text evidence="2">The sequence shown here is derived from an EMBL/GenBank/DDBJ whole genome shotgun (WGS) entry which is preliminary data.</text>
</comment>
<keyword evidence="1" id="KW-0812">Transmembrane</keyword>
<sequence>MRNADRYWQDQYFFMLVNEKLLGALVNAFFPLWSPFRKELTKRPLKAFLFEAKLKQLIAQSNREWDEINIPHRFRQSSIWKDFIVIQSGEKPRKKVPMKMKEQVKSIVSESSNEPQITEEEEIHMECIFKGIGERGAEMMKTMVDRFDKAKAKNGALRESIKQKDKDITGLVTRIVGEYEKANLKDHYEFLKEYKQGLLIDADVVEEIKLYEESLAKVEANVHL</sequence>
<dbReference type="AlphaFoldDB" id="A0AA88JJQ1"/>
<feature type="transmembrane region" description="Helical" evidence="1">
    <location>
        <begin position="12"/>
        <end position="33"/>
    </location>
</feature>
<evidence type="ECO:0000313" key="3">
    <source>
        <dbReference type="Proteomes" id="UP001187192"/>
    </source>
</evidence>
<gene>
    <name evidence="2" type="ORF">TIFTF001_052494</name>
</gene>
<keyword evidence="1" id="KW-1133">Transmembrane helix</keyword>
<dbReference type="Proteomes" id="UP001187192">
    <property type="component" value="Unassembled WGS sequence"/>
</dbReference>
<reference evidence="2" key="1">
    <citation type="submission" date="2023-07" db="EMBL/GenBank/DDBJ databases">
        <title>draft genome sequence of fig (Ficus carica).</title>
        <authorList>
            <person name="Takahashi T."/>
            <person name="Nishimura K."/>
        </authorList>
    </citation>
    <scope>NUCLEOTIDE SEQUENCE</scope>
</reference>
<dbReference type="EMBL" id="BTGU01011077">
    <property type="protein sequence ID" value="GMN74977.1"/>
    <property type="molecule type" value="Genomic_DNA"/>
</dbReference>
<evidence type="ECO:0000256" key="1">
    <source>
        <dbReference type="SAM" id="Phobius"/>
    </source>
</evidence>
<evidence type="ECO:0000313" key="2">
    <source>
        <dbReference type="EMBL" id="GMN74977.1"/>
    </source>
</evidence>
<keyword evidence="1" id="KW-0472">Membrane</keyword>
<protein>
    <submittedName>
        <fullName evidence="2">Uncharacterized protein</fullName>
    </submittedName>
</protein>
<name>A0AA88JJQ1_FICCA</name>
<organism evidence="2 3">
    <name type="scientific">Ficus carica</name>
    <name type="common">Common fig</name>
    <dbReference type="NCBI Taxonomy" id="3494"/>
    <lineage>
        <taxon>Eukaryota</taxon>
        <taxon>Viridiplantae</taxon>
        <taxon>Streptophyta</taxon>
        <taxon>Embryophyta</taxon>
        <taxon>Tracheophyta</taxon>
        <taxon>Spermatophyta</taxon>
        <taxon>Magnoliopsida</taxon>
        <taxon>eudicotyledons</taxon>
        <taxon>Gunneridae</taxon>
        <taxon>Pentapetalae</taxon>
        <taxon>rosids</taxon>
        <taxon>fabids</taxon>
        <taxon>Rosales</taxon>
        <taxon>Moraceae</taxon>
        <taxon>Ficeae</taxon>
        <taxon>Ficus</taxon>
    </lineage>
</organism>